<dbReference type="RefSeq" id="WP_379911635.1">
    <property type="nucleotide sequence ID" value="NZ_JBHSWE010000001.1"/>
</dbReference>
<reference evidence="2" key="1">
    <citation type="journal article" date="2019" name="Int. J. Syst. Evol. Microbiol.">
        <title>The Global Catalogue of Microorganisms (GCM) 10K type strain sequencing project: providing services to taxonomists for standard genome sequencing and annotation.</title>
        <authorList>
            <consortium name="The Broad Institute Genomics Platform"/>
            <consortium name="The Broad Institute Genome Sequencing Center for Infectious Disease"/>
            <person name="Wu L."/>
            <person name="Ma J."/>
        </authorList>
    </citation>
    <scope>NUCLEOTIDE SEQUENCE [LARGE SCALE GENOMIC DNA]</scope>
    <source>
        <strain evidence="2">NBRC 111756</strain>
    </source>
</reference>
<organism evidence="1 2">
    <name type="scientific">Marinobacterium aestuariivivens</name>
    <dbReference type="NCBI Taxonomy" id="1698799"/>
    <lineage>
        <taxon>Bacteria</taxon>
        <taxon>Pseudomonadati</taxon>
        <taxon>Pseudomonadota</taxon>
        <taxon>Gammaproteobacteria</taxon>
        <taxon>Oceanospirillales</taxon>
        <taxon>Oceanospirillaceae</taxon>
        <taxon>Marinobacterium</taxon>
    </lineage>
</organism>
<proteinExistence type="predicted"/>
<evidence type="ECO:0000313" key="2">
    <source>
        <dbReference type="Proteomes" id="UP001596422"/>
    </source>
</evidence>
<evidence type="ECO:0000313" key="1">
    <source>
        <dbReference type="EMBL" id="MFC6673263.1"/>
    </source>
</evidence>
<keyword evidence="2" id="KW-1185">Reference proteome</keyword>
<protein>
    <submittedName>
        <fullName evidence="1">Uncharacterized protein</fullName>
    </submittedName>
</protein>
<dbReference type="Proteomes" id="UP001596422">
    <property type="component" value="Unassembled WGS sequence"/>
</dbReference>
<comment type="caution">
    <text evidence="1">The sequence shown here is derived from an EMBL/GenBank/DDBJ whole genome shotgun (WGS) entry which is preliminary data.</text>
</comment>
<sequence>MLTYQECLDLCGLSEDEIEAIAEHEHLEPIIAMALGQYLVTHQEESRIKRIILDDIQRAEDKGNQRHAEALRKVLKHFLATHPERDRGTSG</sequence>
<dbReference type="EMBL" id="JBHSWE010000001">
    <property type="protein sequence ID" value="MFC6673263.1"/>
    <property type="molecule type" value="Genomic_DNA"/>
</dbReference>
<accession>A0ABW2A766</accession>
<gene>
    <name evidence="1" type="ORF">ACFQDL_26620</name>
</gene>
<name>A0ABW2A766_9GAMM</name>